<sequence>MQASGRAWAIALGAVLLLSGCGGDQSLMNLRSDSAGPDEFGTLPTKPLEMPQDLAALPAPTLGGTNLTDPTPNADAIAALGGRPEVVTRGGVPAADGQLARYAGRYGVQPDIRETLAVEDAEYRYKHRGKPLERLFNLNVYYQAYKSESLDQHAELQRWRARGTRNESAPPDPEERY</sequence>
<name>A0A2W5S882_CERSP</name>
<dbReference type="EMBL" id="QFQS01000002">
    <property type="protein sequence ID" value="PZQ98069.1"/>
    <property type="molecule type" value="Genomic_DNA"/>
</dbReference>
<protein>
    <submittedName>
        <fullName evidence="2">DUF3035 domain-containing protein</fullName>
    </submittedName>
</protein>
<dbReference type="InterPro" id="IPR021395">
    <property type="entry name" value="DUF3035"/>
</dbReference>
<evidence type="ECO:0000313" key="2">
    <source>
        <dbReference type="EMBL" id="PZQ98069.1"/>
    </source>
</evidence>
<dbReference type="Proteomes" id="UP000248975">
    <property type="component" value="Unassembled WGS sequence"/>
</dbReference>
<organism evidence="2 3">
    <name type="scientific">Cereibacter sphaeroides</name>
    <name type="common">Rhodobacter sphaeroides</name>
    <dbReference type="NCBI Taxonomy" id="1063"/>
    <lineage>
        <taxon>Bacteria</taxon>
        <taxon>Pseudomonadati</taxon>
        <taxon>Pseudomonadota</taxon>
        <taxon>Alphaproteobacteria</taxon>
        <taxon>Rhodobacterales</taxon>
        <taxon>Paracoccaceae</taxon>
        <taxon>Cereibacter</taxon>
    </lineage>
</organism>
<evidence type="ECO:0000313" key="3">
    <source>
        <dbReference type="Proteomes" id="UP000248975"/>
    </source>
</evidence>
<evidence type="ECO:0000256" key="1">
    <source>
        <dbReference type="SAM" id="MobiDB-lite"/>
    </source>
</evidence>
<feature type="region of interest" description="Disordered" evidence="1">
    <location>
        <begin position="153"/>
        <end position="177"/>
    </location>
</feature>
<comment type="caution">
    <text evidence="2">The sequence shown here is derived from an EMBL/GenBank/DDBJ whole genome shotgun (WGS) entry which is preliminary data.</text>
</comment>
<dbReference type="PROSITE" id="PS51257">
    <property type="entry name" value="PROKAR_LIPOPROTEIN"/>
    <property type="match status" value="1"/>
</dbReference>
<accession>A0A2W5S882</accession>
<reference evidence="2 3" key="1">
    <citation type="submission" date="2017-08" db="EMBL/GenBank/DDBJ databases">
        <title>Infants hospitalized years apart are colonized by the same room-sourced microbial strains.</title>
        <authorList>
            <person name="Brooks B."/>
            <person name="Olm M.R."/>
            <person name="Firek B.A."/>
            <person name="Baker R."/>
            <person name="Thomas B.C."/>
            <person name="Morowitz M.J."/>
            <person name="Banfield J.F."/>
        </authorList>
    </citation>
    <scope>NUCLEOTIDE SEQUENCE [LARGE SCALE GENOMIC DNA]</scope>
    <source>
        <strain evidence="2">S2_003_000_R2_11</strain>
    </source>
</reference>
<gene>
    <name evidence="2" type="ORF">DI533_11555</name>
</gene>
<dbReference type="AlphaFoldDB" id="A0A2W5S882"/>
<proteinExistence type="predicted"/>
<dbReference type="Pfam" id="PF11233">
    <property type="entry name" value="DUF3035"/>
    <property type="match status" value="1"/>
</dbReference>